<feature type="transmembrane region" description="Helical" evidence="1">
    <location>
        <begin position="9"/>
        <end position="28"/>
    </location>
</feature>
<dbReference type="KEGG" id="vg:26645530"/>
<reference evidence="2 3" key="1">
    <citation type="journal article" date="2015" name="Genome Announc.">
        <title>Complete Genome Sequences of Four Novel Escherichia coli Bacteriophages Belonging to New Phage Groups.</title>
        <authorList>
            <person name="Carstens A.B."/>
            <person name="Kot W."/>
            <person name="Hansen L.H."/>
        </authorList>
    </citation>
    <scope>NUCLEOTIDE SEQUENCE [LARGE SCALE GENOMIC DNA]</scope>
</reference>
<proteinExistence type="predicted"/>
<dbReference type="Proteomes" id="UP000033025">
    <property type="component" value="Segment"/>
</dbReference>
<keyword evidence="1" id="KW-0812">Transmembrane</keyword>
<dbReference type="EMBL" id="KP719134">
    <property type="protein sequence ID" value="AKA61115.1"/>
    <property type="molecule type" value="Genomic_DNA"/>
</dbReference>
<dbReference type="OrthoDB" id="18396at10239"/>
<evidence type="ECO:0000313" key="2">
    <source>
        <dbReference type="EMBL" id="AKA61115.1"/>
    </source>
</evidence>
<protein>
    <submittedName>
        <fullName evidence="2">Uncharacterized protein</fullName>
    </submittedName>
</protein>
<evidence type="ECO:0000313" key="3">
    <source>
        <dbReference type="Proteomes" id="UP000033025"/>
    </source>
</evidence>
<sequence>MFVLAFSSAIWLGINWILAIILGLVIWYVPFMRYAVIISLVYLVVKHFFVWCVCNPQAANIKRNKANFFSVLILGSLIVYAWLLGAQNLGWFTLP</sequence>
<keyword evidence="1" id="KW-0472">Membrane</keyword>
<dbReference type="RefSeq" id="YP_009219355.1">
    <property type="nucleotide sequence ID" value="NC_029021.1"/>
</dbReference>
<keyword evidence="3" id="KW-1185">Reference proteome</keyword>
<organism evidence="2 3">
    <name type="scientific">Enterobacteria phage JenK1</name>
    <dbReference type="NCBI Taxonomy" id="1610836"/>
    <lineage>
        <taxon>Viruses</taxon>
        <taxon>Duplodnaviria</taxon>
        <taxon>Heunggongvirae</taxon>
        <taxon>Uroviricota</taxon>
        <taxon>Caudoviricetes</taxon>
        <taxon>Queuovirinae</taxon>
        <taxon>Nonagvirus</taxon>
        <taxon>Nonagvirus JenK1</taxon>
    </lineage>
</organism>
<feature type="transmembrane region" description="Helical" evidence="1">
    <location>
        <begin position="66"/>
        <end position="85"/>
    </location>
</feature>
<name>A0A0E3JSX1_9CAUD</name>
<keyword evidence="1" id="KW-1133">Transmembrane helix</keyword>
<dbReference type="GeneID" id="26645530"/>
<feature type="transmembrane region" description="Helical" evidence="1">
    <location>
        <begin position="34"/>
        <end position="54"/>
    </location>
</feature>
<accession>A0A0E3JSX1</accession>
<evidence type="ECO:0000256" key="1">
    <source>
        <dbReference type="SAM" id="Phobius"/>
    </source>
</evidence>
<reference evidence="3" key="2">
    <citation type="submission" date="2015-01" db="EMBL/GenBank/DDBJ databases">
        <title>Complete sequence of three novel 9g-like phages.</title>
        <authorList>
            <person name="Carstens A.B."/>
            <person name="Hansen L.H."/>
            <person name="Kot W."/>
        </authorList>
    </citation>
    <scope>NUCLEOTIDE SEQUENCE [LARGE SCALE GENOMIC DNA]</scope>
</reference>